<feature type="compositionally biased region" description="Polar residues" evidence="1">
    <location>
        <begin position="188"/>
        <end position="199"/>
    </location>
</feature>
<feature type="domain" description="Rhodanese" evidence="2">
    <location>
        <begin position="366"/>
        <end position="456"/>
    </location>
</feature>
<evidence type="ECO:0000313" key="3">
    <source>
        <dbReference type="EMBL" id="KAK9842152.1"/>
    </source>
</evidence>
<feature type="compositionally biased region" description="Low complexity" evidence="1">
    <location>
        <begin position="149"/>
        <end position="161"/>
    </location>
</feature>
<proteinExistence type="predicted"/>
<dbReference type="Gene3D" id="3.40.250.10">
    <property type="entry name" value="Rhodanese-like domain"/>
    <property type="match status" value="1"/>
</dbReference>
<dbReference type="InterPro" id="IPR044690">
    <property type="entry name" value="CAS_plant"/>
</dbReference>
<dbReference type="GO" id="GO:0071277">
    <property type="term" value="P:cellular response to calcium ion"/>
    <property type="evidence" value="ECO:0007669"/>
    <property type="project" value="InterPro"/>
</dbReference>
<organism evidence="3 4">
    <name type="scientific">Apatococcus fuscideae</name>
    <dbReference type="NCBI Taxonomy" id="2026836"/>
    <lineage>
        <taxon>Eukaryota</taxon>
        <taxon>Viridiplantae</taxon>
        <taxon>Chlorophyta</taxon>
        <taxon>core chlorophytes</taxon>
        <taxon>Trebouxiophyceae</taxon>
        <taxon>Chlorellales</taxon>
        <taxon>Chlorellaceae</taxon>
        <taxon>Apatococcus</taxon>
    </lineage>
</organism>
<protein>
    <recommendedName>
        <fullName evidence="2">Rhodanese domain-containing protein</fullName>
    </recommendedName>
</protein>
<sequence>MGGQGLPADQVHLDRPKQFQVPDARPRLQVSKRPRTAPLAGRRPPSAAGGPCSAVPTSPGLQCRLLGETALLALLTAPAAFAQIESPAKLQGSSAASDLLAKRSKQPPPTNSAPTAVEESGSQITPPTPQTAPGSTETLAPDAAGLKDAASSVSASTSKAAGQANDAVRKLQDASGSSTDKLSEQAADLTNSIDSSAGSSLKPPSIQYPSSSSAEPATAANDLSKQASDAAAQISQQASGAAESISQQAQDALQSVSSAAGVSTAGARKALSEVGGEVSGVVQQLQQQLGATASSAKLALPAPVQQVIDTIAPALDSAVHQIQSDGRVSAAAAAIAIGLPVVLWFRARYGGYGGPLSATETFELLQSEDALFVDIRPDEQREADGVAELKRGARRKGALIASLDQIGNKTRIIVVDNRGKDAIRVARTLRQFGCAKAYVLEGGFQAWLRQGLPVRESADYTSSAFETISEDAEAFAETANAFVRNPASLVAFVTAVGGTGAAIYDYHKALQFVGVFGLLVTAVWRYNSLKEVADDLMGGLKNIGKAADSVSSVPAIASASVEKAQPQAEKRLVGDAGNAKDATPLPSESQRK</sequence>
<keyword evidence="4" id="KW-1185">Reference proteome</keyword>
<dbReference type="EMBL" id="JALJOV010001734">
    <property type="protein sequence ID" value="KAK9842152.1"/>
    <property type="molecule type" value="Genomic_DNA"/>
</dbReference>
<dbReference type="GO" id="GO:0090333">
    <property type="term" value="P:regulation of stomatal closure"/>
    <property type="evidence" value="ECO:0007669"/>
    <property type="project" value="InterPro"/>
</dbReference>
<dbReference type="SMART" id="SM00450">
    <property type="entry name" value="RHOD"/>
    <property type="match status" value="1"/>
</dbReference>
<comment type="caution">
    <text evidence="3">The sequence shown here is derived from an EMBL/GenBank/DDBJ whole genome shotgun (WGS) entry which is preliminary data.</text>
</comment>
<evidence type="ECO:0000256" key="1">
    <source>
        <dbReference type="SAM" id="MobiDB-lite"/>
    </source>
</evidence>
<dbReference type="Pfam" id="PF00581">
    <property type="entry name" value="Rhodanese"/>
    <property type="match status" value="1"/>
</dbReference>
<dbReference type="PANTHER" id="PTHR34209:SF1">
    <property type="entry name" value="CALCIUM SENSING RECEPTOR, CHLOROPLASTIC"/>
    <property type="match status" value="1"/>
</dbReference>
<dbReference type="PANTHER" id="PTHR34209">
    <property type="entry name" value="RHODANESE/CELL CYCLE CONTROL PHOSPHATASE SUPERFAMILY PROTEIN"/>
    <property type="match status" value="1"/>
</dbReference>
<feature type="region of interest" description="Disordered" evidence="1">
    <location>
        <begin position="1"/>
        <end position="60"/>
    </location>
</feature>
<gene>
    <name evidence="3" type="ORF">WJX84_006334</name>
</gene>
<feature type="compositionally biased region" description="Low complexity" evidence="1">
    <location>
        <begin position="209"/>
        <end position="235"/>
    </location>
</feature>
<dbReference type="InterPro" id="IPR001763">
    <property type="entry name" value="Rhodanese-like_dom"/>
</dbReference>
<evidence type="ECO:0000259" key="2">
    <source>
        <dbReference type="PROSITE" id="PS50206"/>
    </source>
</evidence>
<dbReference type="PROSITE" id="PS50206">
    <property type="entry name" value="RHODANESE_3"/>
    <property type="match status" value="1"/>
</dbReference>
<dbReference type="CDD" id="cd00158">
    <property type="entry name" value="RHOD"/>
    <property type="match status" value="1"/>
</dbReference>
<evidence type="ECO:0000313" key="4">
    <source>
        <dbReference type="Proteomes" id="UP001485043"/>
    </source>
</evidence>
<name>A0AAW1S8J2_9CHLO</name>
<feature type="region of interest" description="Disordered" evidence="1">
    <location>
        <begin position="95"/>
        <end position="235"/>
    </location>
</feature>
<dbReference type="Gene3D" id="1.20.120.20">
    <property type="entry name" value="Apolipoprotein"/>
    <property type="match status" value="1"/>
</dbReference>
<dbReference type="AlphaFoldDB" id="A0AAW1S8J2"/>
<dbReference type="SUPFAM" id="SSF52821">
    <property type="entry name" value="Rhodanese/Cell cycle control phosphatase"/>
    <property type="match status" value="1"/>
</dbReference>
<dbReference type="GO" id="GO:0009704">
    <property type="term" value="P:de-etiolation"/>
    <property type="evidence" value="ECO:0007669"/>
    <property type="project" value="InterPro"/>
</dbReference>
<reference evidence="3 4" key="1">
    <citation type="journal article" date="2024" name="Nat. Commun.">
        <title>Phylogenomics reveals the evolutionary origins of lichenization in chlorophyte algae.</title>
        <authorList>
            <person name="Puginier C."/>
            <person name="Libourel C."/>
            <person name="Otte J."/>
            <person name="Skaloud P."/>
            <person name="Haon M."/>
            <person name="Grisel S."/>
            <person name="Petersen M."/>
            <person name="Berrin J.G."/>
            <person name="Delaux P.M."/>
            <person name="Dal Grande F."/>
            <person name="Keller J."/>
        </authorList>
    </citation>
    <scope>NUCLEOTIDE SEQUENCE [LARGE SCALE GENOMIC DNA]</scope>
    <source>
        <strain evidence="3 4">SAG 2523</strain>
    </source>
</reference>
<accession>A0AAW1S8J2</accession>
<dbReference type="InterPro" id="IPR036873">
    <property type="entry name" value="Rhodanese-like_dom_sf"/>
</dbReference>
<dbReference type="Proteomes" id="UP001485043">
    <property type="component" value="Unassembled WGS sequence"/>
</dbReference>
<feature type="region of interest" description="Disordered" evidence="1">
    <location>
        <begin position="560"/>
        <end position="592"/>
    </location>
</feature>
<feature type="compositionally biased region" description="Polar residues" evidence="1">
    <location>
        <begin position="120"/>
        <end position="138"/>
    </location>
</feature>